<dbReference type="InterPro" id="IPR029000">
    <property type="entry name" value="Cyclophilin-like_dom_sf"/>
</dbReference>
<feature type="domain" description="PPIase cyclophilin-type" evidence="4">
    <location>
        <begin position="49"/>
        <end position="215"/>
    </location>
</feature>
<feature type="signal peptide" evidence="3">
    <location>
        <begin position="1"/>
        <end position="21"/>
    </location>
</feature>
<dbReference type="InterPro" id="IPR002130">
    <property type="entry name" value="Cyclophilin-type_PPIase_dom"/>
</dbReference>
<evidence type="ECO:0000313" key="5">
    <source>
        <dbReference type="EMBL" id="QGN18186.1"/>
    </source>
</evidence>
<dbReference type="PRINTS" id="PR00153">
    <property type="entry name" value="CSAPPISMRASE"/>
</dbReference>
<evidence type="ECO:0000313" key="6">
    <source>
        <dbReference type="Proteomes" id="UP000422736"/>
    </source>
</evidence>
<feature type="transmembrane region" description="Helical" evidence="2">
    <location>
        <begin position="273"/>
        <end position="291"/>
    </location>
</feature>
<reference evidence="5 6" key="2">
    <citation type="submission" date="2019-11" db="EMBL/GenBank/DDBJ databases">
        <authorList>
            <person name="Lu H."/>
        </authorList>
    </citation>
    <scope>NUCLEOTIDE SEQUENCE [LARGE SCALE GENOMIC DNA]</scope>
    <source>
        <strain evidence="5 6">FIM1</strain>
    </source>
</reference>
<dbReference type="GO" id="GO:0016853">
    <property type="term" value="F:isomerase activity"/>
    <property type="evidence" value="ECO:0007669"/>
    <property type="project" value="UniProtKB-KW"/>
</dbReference>
<organism evidence="5 6">
    <name type="scientific">Kluyveromyces marxianus</name>
    <name type="common">Yeast</name>
    <name type="synonym">Candida kefyr</name>
    <dbReference type="NCBI Taxonomy" id="4911"/>
    <lineage>
        <taxon>Eukaryota</taxon>
        <taxon>Fungi</taxon>
        <taxon>Dikarya</taxon>
        <taxon>Ascomycota</taxon>
        <taxon>Saccharomycotina</taxon>
        <taxon>Saccharomycetes</taxon>
        <taxon>Saccharomycetales</taxon>
        <taxon>Saccharomycetaceae</taxon>
        <taxon>Kluyveromyces</taxon>
    </lineage>
</organism>
<keyword evidence="2" id="KW-0472">Membrane</keyword>
<evidence type="ECO:0000259" key="4">
    <source>
        <dbReference type="PROSITE" id="PS50072"/>
    </source>
</evidence>
<dbReference type="SUPFAM" id="SSF50891">
    <property type="entry name" value="Cyclophilin-like"/>
    <property type="match status" value="1"/>
</dbReference>
<feature type="chain" id="PRO_5046012210" evidence="3">
    <location>
        <begin position="22"/>
        <end position="308"/>
    </location>
</feature>
<reference evidence="5 6" key="1">
    <citation type="submission" date="2016-03" db="EMBL/GenBank/DDBJ databases">
        <title>How can Kluyveromyces marxianus grow so fast - potential evolutionary course in Saccharomyces Complex revealed by comparative genomics.</title>
        <authorList>
            <person name="Mo W."/>
            <person name="Lu W."/>
            <person name="Yang X."/>
            <person name="Qi J."/>
            <person name="Lv H."/>
        </authorList>
    </citation>
    <scope>NUCLEOTIDE SEQUENCE [LARGE SCALE GENOMIC DNA]</scope>
    <source>
        <strain evidence="5 6">FIM1</strain>
    </source>
</reference>
<accession>A0ABX6F2A9</accession>
<keyword evidence="6" id="KW-1185">Reference proteome</keyword>
<name>A0ABX6F2A9_KLUMA</name>
<dbReference type="PROSITE" id="PS50072">
    <property type="entry name" value="CSA_PPIASE_2"/>
    <property type="match status" value="1"/>
</dbReference>
<gene>
    <name evidence="5" type="primary">CPR4</name>
    <name evidence="5" type="ORF">FIM1_4509</name>
</gene>
<dbReference type="Pfam" id="PF00160">
    <property type="entry name" value="Pro_isomerase"/>
    <property type="match status" value="1"/>
</dbReference>
<dbReference type="PANTHER" id="PTHR11071">
    <property type="entry name" value="PEPTIDYL-PROLYL CIS-TRANS ISOMERASE"/>
    <property type="match status" value="1"/>
</dbReference>
<dbReference type="CDD" id="cd00317">
    <property type="entry name" value="cyclophilin"/>
    <property type="match status" value="1"/>
</dbReference>
<sequence>MRVQDMRLFCLLTWFAGVVFGAAIQTSGEKTVYEPNPPVTKRVLMGINFTHPETKQPMNIDVGIELYGSVVPKTVDNFYALAKGVKGQLGEEVIDISYKHTRFYRIISDFMMQGGNVLPNVGPFSIYGYKFDDESFDLKHDRPGRVSMANAGPNTNACQFFITTSNEPMPHLDGKHVVFGQVISGLEDLIRYVQHVETDEHDKPLDDVTITYTYSEELKIGNLEQQHEDWKKKVEQFRNGDKSVGITLEQELAQGAKDEVKLENDYYYYQHPYAKFVFGMLFLGGLFTVYANRRSIIPRARNIVSVRS</sequence>
<dbReference type="EMBL" id="CP015061">
    <property type="protein sequence ID" value="QGN18186.1"/>
    <property type="molecule type" value="Genomic_DNA"/>
</dbReference>
<evidence type="ECO:0000256" key="1">
    <source>
        <dbReference type="ARBA" id="ARBA00000971"/>
    </source>
</evidence>
<comment type="catalytic activity">
    <reaction evidence="1">
        <text>[protein]-peptidylproline (omega=180) = [protein]-peptidylproline (omega=0)</text>
        <dbReference type="Rhea" id="RHEA:16237"/>
        <dbReference type="Rhea" id="RHEA-COMP:10747"/>
        <dbReference type="Rhea" id="RHEA-COMP:10748"/>
        <dbReference type="ChEBI" id="CHEBI:83833"/>
        <dbReference type="ChEBI" id="CHEBI:83834"/>
        <dbReference type="EC" id="5.2.1.8"/>
    </reaction>
</comment>
<proteinExistence type="predicted"/>
<dbReference type="Gene3D" id="2.40.100.10">
    <property type="entry name" value="Cyclophilin-like"/>
    <property type="match status" value="1"/>
</dbReference>
<dbReference type="PANTHER" id="PTHR11071:SF568">
    <property type="entry name" value="PEPTIDYL-PROLYL CIS-TRANS ISOMERASE CPR4-RELATED"/>
    <property type="match status" value="1"/>
</dbReference>
<evidence type="ECO:0000256" key="2">
    <source>
        <dbReference type="SAM" id="Phobius"/>
    </source>
</evidence>
<keyword evidence="5" id="KW-0413">Isomerase</keyword>
<keyword evidence="2" id="KW-0812">Transmembrane</keyword>
<protein>
    <submittedName>
        <fullName evidence="5">Peptidyl-prolyl cis-trans isomerase CPR4</fullName>
    </submittedName>
</protein>
<dbReference type="Proteomes" id="UP000422736">
    <property type="component" value="Chromosome 7"/>
</dbReference>
<keyword evidence="2" id="KW-1133">Transmembrane helix</keyword>
<evidence type="ECO:0000256" key="3">
    <source>
        <dbReference type="SAM" id="SignalP"/>
    </source>
</evidence>
<keyword evidence="3" id="KW-0732">Signal</keyword>